<dbReference type="Gene3D" id="2.130.10.10">
    <property type="entry name" value="YVTN repeat-like/Quinoprotein amine dehydrogenase"/>
    <property type="match status" value="2"/>
</dbReference>
<feature type="region of interest" description="Disordered" evidence="1">
    <location>
        <begin position="39"/>
        <end position="62"/>
    </location>
</feature>
<proteinExistence type="predicted"/>
<evidence type="ECO:0000313" key="3">
    <source>
        <dbReference type="EMBL" id="OGF67772.1"/>
    </source>
</evidence>
<dbReference type="EMBL" id="MFGW01000041">
    <property type="protein sequence ID" value="OGF67772.1"/>
    <property type="molecule type" value="Genomic_DNA"/>
</dbReference>
<dbReference type="InterPro" id="IPR002372">
    <property type="entry name" value="PQQ_rpt_dom"/>
</dbReference>
<feature type="domain" description="Pyrrolo-quinoline quinone repeat" evidence="2">
    <location>
        <begin position="363"/>
        <end position="458"/>
    </location>
</feature>
<evidence type="ECO:0000256" key="1">
    <source>
        <dbReference type="SAM" id="MobiDB-lite"/>
    </source>
</evidence>
<dbReference type="PANTHER" id="PTHR34512:SF30">
    <property type="entry name" value="OUTER MEMBRANE PROTEIN ASSEMBLY FACTOR BAMB"/>
    <property type="match status" value="1"/>
</dbReference>
<comment type="caution">
    <text evidence="3">The sequence shown here is derived from an EMBL/GenBank/DDBJ whole genome shotgun (WGS) entry which is preliminary data.</text>
</comment>
<dbReference type="InterPro" id="IPR015943">
    <property type="entry name" value="WD40/YVTN_repeat-like_dom_sf"/>
</dbReference>
<dbReference type="PANTHER" id="PTHR34512">
    <property type="entry name" value="CELL SURFACE PROTEIN"/>
    <property type="match status" value="1"/>
</dbReference>
<dbReference type="SUPFAM" id="SSF50998">
    <property type="entry name" value="Quinoprotein alcohol dehydrogenase-like"/>
    <property type="match status" value="1"/>
</dbReference>
<dbReference type="InterPro" id="IPR018391">
    <property type="entry name" value="PQQ_b-propeller_rpt"/>
</dbReference>
<name>A0A1F5VWA9_9BACT</name>
<organism evidence="3 4">
    <name type="scientific">Candidatus Fischerbacteria bacterium RBG_13_37_8</name>
    <dbReference type="NCBI Taxonomy" id="1817863"/>
    <lineage>
        <taxon>Bacteria</taxon>
        <taxon>Candidatus Fischeribacteriota</taxon>
    </lineage>
</organism>
<dbReference type="AlphaFoldDB" id="A0A1F5VWA9"/>
<protein>
    <recommendedName>
        <fullName evidence="2">Pyrrolo-quinoline quinone repeat domain-containing protein</fullName>
    </recommendedName>
</protein>
<evidence type="ECO:0000259" key="2">
    <source>
        <dbReference type="Pfam" id="PF13360"/>
    </source>
</evidence>
<accession>A0A1F5VWA9</accession>
<dbReference type="InterPro" id="IPR011047">
    <property type="entry name" value="Quinoprotein_ADH-like_sf"/>
</dbReference>
<dbReference type="SMART" id="SM00564">
    <property type="entry name" value="PQQ"/>
    <property type="match status" value="6"/>
</dbReference>
<dbReference type="Proteomes" id="UP000178943">
    <property type="component" value="Unassembled WGS sequence"/>
</dbReference>
<dbReference type="Pfam" id="PF13360">
    <property type="entry name" value="PQQ_2"/>
    <property type="match status" value="2"/>
</dbReference>
<gene>
    <name evidence="3" type="ORF">A2Y62_13920</name>
</gene>
<dbReference type="STRING" id="1817863.A2Y62_13920"/>
<reference evidence="3 4" key="1">
    <citation type="journal article" date="2016" name="Nat. Commun.">
        <title>Thousands of microbial genomes shed light on interconnected biogeochemical processes in an aquifer system.</title>
        <authorList>
            <person name="Anantharaman K."/>
            <person name="Brown C.T."/>
            <person name="Hug L.A."/>
            <person name="Sharon I."/>
            <person name="Castelle C.J."/>
            <person name="Probst A.J."/>
            <person name="Thomas B.C."/>
            <person name="Singh A."/>
            <person name="Wilkins M.J."/>
            <person name="Karaoz U."/>
            <person name="Brodie E.L."/>
            <person name="Williams K.H."/>
            <person name="Hubbard S.S."/>
            <person name="Banfield J.F."/>
        </authorList>
    </citation>
    <scope>NUCLEOTIDE SEQUENCE [LARGE SCALE GENOMIC DNA]</scope>
</reference>
<feature type="domain" description="Pyrrolo-quinoline quinone repeat" evidence="2">
    <location>
        <begin position="140"/>
        <end position="284"/>
    </location>
</feature>
<sequence>MKKTYIVAIIVGIVTVIMVGHLILAQNTQQQEIQQNVLSGKGGETKTTMNPEGFKPEPIKGPDGRRGWRLRLPESRPLATPAYAEGMIFVGGGFGSYEFYALDAVTGKVKWQFHTGDDGPTAAVVKDGYVAFNTESCILYVLKTKTGELVWSKWLGDPLMSQPAISGGKLFMAYPASDGKHYLACFNLKDGTEYWKVPIEGELITAPIIDENSVYITTLEGTVYRFKDSDGKLLWSEKKDATSSPMIYKGQIYLSRRETKKVGEKVEQYEGMAQVDRDKGKQVNEELWLKQRADYLNVDRDSKYAAAQQAHDSSVGFASAPSSAKIYQAETNLGVVSVSGVWAYQGSRPMIYNGISYQAMGENLQSMDAKTGKKRWEQKLARKDKEGGGRLLTPPSLTRGKLFIGSSEGQILCYRQKDGKLLWTYESHEPIRFQPAIAKGRIFFTTDSGTIYSLETGDSKDDGWYMWGGNEGHNGLSTENAQ</sequence>
<evidence type="ECO:0000313" key="4">
    <source>
        <dbReference type="Proteomes" id="UP000178943"/>
    </source>
</evidence>